<comment type="caution">
    <text evidence="2">The sequence shown here is derived from an EMBL/GenBank/DDBJ whole genome shotgun (WGS) entry which is preliminary data.</text>
</comment>
<gene>
    <name evidence="2" type="ORF">Tci_921952</name>
</gene>
<name>A0A699WS58_TANCI</name>
<proteinExistence type="predicted"/>
<feature type="non-terminal residue" evidence="2">
    <location>
        <position position="1"/>
    </location>
</feature>
<evidence type="ECO:0000256" key="1">
    <source>
        <dbReference type="SAM" id="MobiDB-lite"/>
    </source>
</evidence>
<organism evidence="2">
    <name type="scientific">Tanacetum cinerariifolium</name>
    <name type="common">Dalmatian daisy</name>
    <name type="synonym">Chrysanthemum cinerariifolium</name>
    <dbReference type="NCBI Taxonomy" id="118510"/>
    <lineage>
        <taxon>Eukaryota</taxon>
        <taxon>Viridiplantae</taxon>
        <taxon>Streptophyta</taxon>
        <taxon>Embryophyta</taxon>
        <taxon>Tracheophyta</taxon>
        <taxon>Spermatophyta</taxon>
        <taxon>Magnoliopsida</taxon>
        <taxon>eudicotyledons</taxon>
        <taxon>Gunneridae</taxon>
        <taxon>Pentapetalae</taxon>
        <taxon>asterids</taxon>
        <taxon>campanulids</taxon>
        <taxon>Asterales</taxon>
        <taxon>Asteraceae</taxon>
        <taxon>Asteroideae</taxon>
        <taxon>Anthemideae</taxon>
        <taxon>Anthemidinae</taxon>
        <taxon>Tanacetum</taxon>
    </lineage>
</organism>
<dbReference type="EMBL" id="BKCJ011750949">
    <property type="protein sequence ID" value="GFD49983.1"/>
    <property type="molecule type" value="Genomic_DNA"/>
</dbReference>
<dbReference type="AlphaFoldDB" id="A0A699WS58"/>
<reference evidence="2" key="1">
    <citation type="journal article" date="2019" name="Sci. Rep.">
        <title>Draft genome of Tanacetum cinerariifolium, the natural source of mosquito coil.</title>
        <authorList>
            <person name="Yamashiro T."/>
            <person name="Shiraishi A."/>
            <person name="Satake H."/>
            <person name="Nakayama K."/>
        </authorList>
    </citation>
    <scope>NUCLEOTIDE SEQUENCE</scope>
</reference>
<protein>
    <submittedName>
        <fullName evidence="2">Uncharacterized protein</fullName>
    </submittedName>
</protein>
<sequence>ESVFPGDIRLAVQRPHQGLAPKRDEARSLRSNARTRPRAPGLPMPHHRPDRAALALTCSMSRKERDGQSAPPSFVSR</sequence>
<accession>A0A699WS58</accession>
<evidence type="ECO:0000313" key="2">
    <source>
        <dbReference type="EMBL" id="GFD49983.1"/>
    </source>
</evidence>
<feature type="region of interest" description="Disordered" evidence="1">
    <location>
        <begin position="15"/>
        <end position="50"/>
    </location>
</feature>